<evidence type="ECO:0008006" key="3">
    <source>
        <dbReference type="Google" id="ProtNLM"/>
    </source>
</evidence>
<dbReference type="Proteomes" id="UP000197768">
    <property type="component" value="Unassembled WGS sequence"/>
</dbReference>
<protein>
    <recommendedName>
        <fullName evidence="3">Outer membrane protein beta-barrel domain-containing protein</fullName>
    </recommendedName>
</protein>
<dbReference type="RefSeq" id="WP_123901193.1">
    <property type="nucleotide sequence ID" value="NZ_MTCZ01000001.1"/>
</dbReference>
<evidence type="ECO:0000313" key="1">
    <source>
        <dbReference type="EMBL" id="OWP85397.1"/>
    </source>
</evidence>
<accession>A0A246GLX8</accession>
<evidence type="ECO:0000313" key="2">
    <source>
        <dbReference type="Proteomes" id="UP000197768"/>
    </source>
</evidence>
<organism evidence="1 2">
    <name type="scientific">Flavobacterium davisii</name>
    <dbReference type="NCBI Taxonomy" id="2906077"/>
    <lineage>
        <taxon>Bacteria</taxon>
        <taxon>Pseudomonadati</taxon>
        <taxon>Bacteroidota</taxon>
        <taxon>Flavobacteriia</taxon>
        <taxon>Flavobacteriales</taxon>
        <taxon>Flavobacteriaceae</taxon>
        <taxon>Flavobacterium</taxon>
    </lineage>
</organism>
<comment type="caution">
    <text evidence="1">The sequence shown here is derived from an EMBL/GenBank/DDBJ whole genome shotgun (WGS) entry which is preliminary data.</text>
</comment>
<sequence length="97" mass="11362">MMIGAYINENYNNKSSNIDTPKELDTLFILPNNKFKNSYWGNGTYSLSYSISGTRINLNYEYEFGKARFKSTINRTLFGNPKITLNKDLDYYYIKVK</sequence>
<reference evidence="1 2" key="1">
    <citation type="journal article" date="2017" name="Infect. Genet. Evol.">
        <title>Comparative genome analysis of fish pathogen Flavobacterium columnare reveals extensive sequence diversity within the species.</title>
        <authorList>
            <person name="Kayansamruaj P."/>
            <person name="Dong H.T."/>
            <person name="Hirono I."/>
            <person name="Kondo H."/>
            <person name="Senapin S."/>
            <person name="Rodkhum C."/>
        </authorList>
    </citation>
    <scope>NUCLEOTIDE SEQUENCE [LARGE SCALE GENOMIC DNA]</scope>
    <source>
        <strain evidence="1 2">1215</strain>
    </source>
</reference>
<gene>
    <name evidence="1" type="ORF">BWK59_00015</name>
</gene>
<dbReference type="AlphaFoldDB" id="A0A246GLX8"/>
<proteinExistence type="predicted"/>
<dbReference type="EMBL" id="MTCZ01000001">
    <property type="protein sequence ID" value="OWP85397.1"/>
    <property type="molecule type" value="Genomic_DNA"/>
</dbReference>
<name>A0A246GLX8_9FLAO</name>